<sequence length="324" mass="37713">MDRELELICAINNELEEMEEVNYVFRLQRRYIRDMANPLEMYTDEEFKKRYRFSKLTFNNQLMPLLNDAFRKPTNQGLPFPPTICLAIALRFYATGSFQLVCGDMRGVSQPTVSRVVTVASRKIASHLQEYIKFSENALMTYNGFYAKANFPRVIGCIDCTHVKIRRPSGDQAEIYRNRKGSFSLNVQVVSGPNLQIFDIVARWPGREHDSMIFNNSSLKMRFERNELSGFLLGDSGYACLPYLMTPIQQPQNDAERRYNRAQVRTRNVVERLFGVWKRRFPCLHGELRNKLENVPSIIVACAVLYNIGIRVRDNWQVEENLLL</sequence>
<evidence type="ECO:0000256" key="3">
    <source>
        <dbReference type="ARBA" id="ARBA00006958"/>
    </source>
</evidence>
<dbReference type="AlphaFoldDB" id="A0AAW1IFV3"/>
<organism evidence="9 10">
    <name type="scientific">Popillia japonica</name>
    <name type="common">Japanese beetle</name>
    <dbReference type="NCBI Taxonomy" id="7064"/>
    <lineage>
        <taxon>Eukaryota</taxon>
        <taxon>Metazoa</taxon>
        <taxon>Ecdysozoa</taxon>
        <taxon>Arthropoda</taxon>
        <taxon>Hexapoda</taxon>
        <taxon>Insecta</taxon>
        <taxon>Pterygota</taxon>
        <taxon>Neoptera</taxon>
        <taxon>Endopterygota</taxon>
        <taxon>Coleoptera</taxon>
        <taxon>Polyphaga</taxon>
        <taxon>Scarabaeiformia</taxon>
        <taxon>Scarabaeidae</taxon>
        <taxon>Rutelinae</taxon>
        <taxon>Popillia</taxon>
    </lineage>
</organism>
<comment type="similarity">
    <text evidence="3">Belongs to the HARBI1 family.</text>
</comment>
<dbReference type="GO" id="GO:0046872">
    <property type="term" value="F:metal ion binding"/>
    <property type="evidence" value="ECO:0007669"/>
    <property type="project" value="UniProtKB-KW"/>
</dbReference>
<dbReference type="Proteomes" id="UP001458880">
    <property type="component" value="Unassembled WGS sequence"/>
</dbReference>
<feature type="domain" description="DDE Tnp4" evidence="8">
    <location>
        <begin position="158"/>
        <end position="307"/>
    </location>
</feature>
<evidence type="ECO:0000313" key="9">
    <source>
        <dbReference type="EMBL" id="KAK9688304.1"/>
    </source>
</evidence>
<name>A0AAW1IFV3_POPJA</name>
<evidence type="ECO:0000256" key="4">
    <source>
        <dbReference type="ARBA" id="ARBA00022722"/>
    </source>
</evidence>
<dbReference type="GO" id="GO:0016787">
    <property type="term" value="F:hydrolase activity"/>
    <property type="evidence" value="ECO:0007669"/>
    <property type="project" value="UniProtKB-KW"/>
</dbReference>
<reference evidence="9 10" key="1">
    <citation type="journal article" date="2024" name="BMC Genomics">
        <title>De novo assembly and annotation of Popillia japonica's genome with initial clues to its potential as an invasive pest.</title>
        <authorList>
            <person name="Cucini C."/>
            <person name="Boschi S."/>
            <person name="Funari R."/>
            <person name="Cardaioli E."/>
            <person name="Iannotti N."/>
            <person name="Marturano G."/>
            <person name="Paoli F."/>
            <person name="Bruttini M."/>
            <person name="Carapelli A."/>
            <person name="Frati F."/>
            <person name="Nardi F."/>
        </authorList>
    </citation>
    <scope>NUCLEOTIDE SEQUENCE [LARGE SCALE GENOMIC DNA]</scope>
    <source>
        <strain evidence="9">DMR45628</strain>
    </source>
</reference>
<keyword evidence="9" id="KW-0255">Endonuclease</keyword>
<dbReference type="InterPro" id="IPR045249">
    <property type="entry name" value="HARBI1-like"/>
</dbReference>
<dbReference type="PANTHER" id="PTHR22930">
    <property type="match status" value="1"/>
</dbReference>
<comment type="cofactor">
    <cofactor evidence="1">
        <name>a divalent metal cation</name>
        <dbReference type="ChEBI" id="CHEBI:60240"/>
    </cofactor>
</comment>
<dbReference type="GO" id="GO:0005634">
    <property type="term" value="C:nucleus"/>
    <property type="evidence" value="ECO:0007669"/>
    <property type="project" value="UniProtKB-SubCell"/>
</dbReference>
<keyword evidence="5" id="KW-0479">Metal-binding</keyword>
<evidence type="ECO:0000256" key="5">
    <source>
        <dbReference type="ARBA" id="ARBA00022723"/>
    </source>
</evidence>
<evidence type="ECO:0000256" key="1">
    <source>
        <dbReference type="ARBA" id="ARBA00001968"/>
    </source>
</evidence>
<accession>A0AAW1IFV3</accession>
<keyword evidence="6" id="KW-0378">Hydrolase</keyword>
<evidence type="ECO:0000313" key="10">
    <source>
        <dbReference type="Proteomes" id="UP001458880"/>
    </source>
</evidence>
<dbReference type="EMBL" id="JASPKY010000596">
    <property type="protein sequence ID" value="KAK9688304.1"/>
    <property type="molecule type" value="Genomic_DNA"/>
</dbReference>
<dbReference type="Pfam" id="PF13359">
    <property type="entry name" value="DDE_Tnp_4"/>
    <property type="match status" value="1"/>
</dbReference>
<dbReference type="InterPro" id="IPR027806">
    <property type="entry name" value="HARBI1_dom"/>
</dbReference>
<protein>
    <submittedName>
        <fullName evidence="9">DDE superfamily endonuclease</fullName>
    </submittedName>
</protein>
<proteinExistence type="inferred from homology"/>
<evidence type="ECO:0000256" key="2">
    <source>
        <dbReference type="ARBA" id="ARBA00004123"/>
    </source>
</evidence>
<evidence type="ECO:0000259" key="8">
    <source>
        <dbReference type="Pfam" id="PF13359"/>
    </source>
</evidence>
<comment type="subcellular location">
    <subcellularLocation>
        <location evidence="2">Nucleus</location>
    </subcellularLocation>
</comment>
<dbReference type="PANTHER" id="PTHR22930:SF289">
    <property type="entry name" value="DDE TNP4 DOMAIN-CONTAINING PROTEIN-RELATED"/>
    <property type="match status" value="1"/>
</dbReference>
<keyword evidence="7" id="KW-0539">Nucleus</keyword>
<keyword evidence="10" id="KW-1185">Reference proteome</keyword>
<dbReference type="GO" id="GO:0004519">
    <property type="term" value="F:endonuclease activity"/>
    <property type="evidence" value="ECO:0007669"/>
    <property type="project" value="UniProtKB-KW"/>
</dbReference>
<keyword evidence="4" id="KW-0540">Nuclease</keyword>
<evidence type="ECO:0000256" key="7">
    <source>
        <dbReference type="ARBA" id="ARBA00023242"/>
    </source>
</evidence>
<gene>
    <name evidence="9" type="ORF">QE152_g35647</name>
</gene>
<evidence type="ECO:0000256" key="6">
    <source>
        <dbReference type="ARBA" id="ARBA00022801"/>
    </source>
</evidence>
<comment type="caution">
    <text evidence="9">The sequence shown here is derived from an EMBL/GenBank/DDBJ whole genome shotgun (WGS) entry which is preliminary data.</text>
</comment>